<evidence type="ECO:0000313" key="3">
    <source>
        <dbReference type="EMBL" id="TWU58643.1"/>
    </source>
</evidence>
<name>A0A5C6FA55_9BACT</name>
<reference evidence="3 4" key="1">
    <citation type="submission" date="2019-02" db="EMBL/GenBank/DDBJ databases">
        <title>Deep-cultivation of Planctomycetes and their phenomic and genomic characterization uncovers novel biology.</title>
        <authorList>
            <person name="Wiegand S."/>
            <person name="Jogler M."/>
            <person name="Boedeker C."/>
            <person name="Pinto D."/>
            <person name="Vollmers J."/>
            <person name="Rivas-Marin E."/>
            <person name="Kohn T."/>
            <person name="Peeters S.H."/>
            <person name="Heuer A."/>
            <person name="Rast P."/>
            <person name="Oberbeckmann S."/>
            <person name="Bunk B."/>
            <person name="Jeske O."/>
            <person name="Meyerdierks A."/>
            <person name="Storesund J.E."/>
            <person name="Kallscheuer N."/>
            <person name="Luecker S."/>
            <person name="Lage O.M."/>
            <person name="Pohl T."/>
            <person name="Merkel B.J."/>
            <person name="Hornburger P."/>
            <person name="Mueller R.-W."/>
            <person name="Bruemmer F."/>
            <person name="Labrenz M."/>
            <person name="Spormann A.M."/>
            <person name="Op Den Camp H."/>
            <person name="Overmann J."/>
            <person name="Amann R."/>
            <person name="Jetten M.S.M."/>
            <person name="Mascher T."/>
            <person name="Medema M.H."/>
            <person name="Devos D.P."/>
            <person name="Kaster A.-K."/>
            <person name="Ovreas L."/>
            <person name="Rohde M."/>
            <person name="Galperin M.Y."/>
            <person name="Jogler C."/>
        </authorList>
    </citation>
    <scope>NUCLEOTIDE SEQUENCE [LARGE SCALE GENOMIC DNA]</scope>
    <source>
        <strain evidence="3 4">Poly51</strain>
    </source>
</reference>
<organism evidence="3 4">
    <name type="scientific">Rubripirellula tenax</name>
    <dbReference type="NCBI Taxonomy" id="2528015"/>
    <lineage>
        <taxon>Bacteria</taxon>
        <taxon>Pseudomonadati</taxon>
        <taxon>Planctomycetota</taxon>
        <taxon>Planctomycetia</taxon>
        <taxon>Pirellulales</taxon>
        <taxon>Pirellulaceae</taxon>
        <taxon>Rubripirellula</taxon>
    </lineage>
</organism>
<evidence type="ECO:0000256" key="2">
    <source>
        <dbReference type="SAM" id="SignalP"/>
    </source>
</evidence>
<dbReference type="OrthoDB" id="282702at2"/>
<feature type="signal peptide" evidence="2">
    <location>
        <begin position="1"/>
        <end position="24"/>
    </location>
</feature>
<dbReference type="Proteomes" id="UP000318288">
    <property type="component" value="Unassembled WGS sequence"/>
</dbReference>
<evidence type="ECO:0000256" key="1">
    <source>
        <dbReference type="SAM" id="MobiDB-lite"/>
    </source>
</evidence>
<keyword evidence="2" id="KW-0732">Signal</keyword>
<evidence type="ECO:0000313" key="4">
    <source>
        <dbReference type="Proteomes" id="UP000318288"/>
    </source>
</evidence>
<feature type="region of interest" description="Disordered" evidence="1">
    <location>
        <begin position="241"/>
        <end position="260"/>
    </location>
</feature>
<gene>
    <name evidence="3" type="ORF">Poly51_14220</name>
</gene>
<feature type="chain" id="PRO_5022812805" evidence="2">
    <location>
        <begin position="25"/>
        <end position="284"/>
    </location>
</feature>
<comment type="caution">
    <text evidence="3">The sequence shown here is derived from an EMBL/GenBank/DDBJ whole genome shotgun (WGS) entry which is preliminary data.</text>
</comment>
<keyword evidence="4" id="KW-1185">Reference proteome</keyword>
<dbReference type="PROSITE" id="PS51257">
    <property type="entry name" value="PROKAR_LIPOPROTEIN"/>
    <property type="match status" value="1"/>
</dbReference>
<dbReference type="EMBL" id="SJPW01000002">
    <property type="protein sequence ID" value="TWU58643.1"/>
    <property type="molecule type" value="Genomic_DNA"/>
</dbReference>
<dbReference type="AlphaFoldDB" id="A0A5C6FA55"/>
<accession>A0A5C6FA55</accession>
<proteinExistence type="predicted"/>
<protein>
    <submittedName>
        <fullName evidence="3">Uncharacterized protein</fullName>
    </submittedName>
</protein>
<dbReference type="RefSeq" id="WP_146455690.1">
    <property type="nucleotide sequence ID" value="NZ_SJPW01000002.1"/>
</dbReference>
<sequence precursor="true">MRISRRQFATSAALLISISSVGCATMQKKPEKTDKAEKSFLDRIPFVGKKSDEAPEPYPNPVKMAATWTPDTLVQTGRTPTRGFGGRVFFYDEKSRPVPVDGTLIIHGFDDTVASAEKGAKRFEFTPEQFTRHFSQTDLGASYSVWVPWDAIGGEQRRVSLVTSFRTAEGKLIQGVPATVQLPGAKVAKSPEEELARMSPQYQQFRAAADGGPRQSGLTTTTIARRQVPIERTGAPAINVPSDSRTPTRMIAEGGNTPSLDIPMMKRATRPTVMPASAVLPTKQ</sequence>